<protein>
    <submittedName>
        <fullName evidence="1">Uncharacterized protein</fullName>
    </submittedName>
</protein>
<proteinExistence type="predicted"/>
<dbReference type="AlphaFoldDB" id="A0A1W6L9B0"/>
<dbReference type="EMBL" id="CP015118">
    <property type="protein sequence ID" value="ARN20823.1"/>
    <property type="molecule type" value="Genomic_DNA"/>
</dbReference>
<dbReference type="KEGG" id="rgu:A4W93_13470"/>
<reference evidence="1 2" key="1">
    <citation type="submission" date="2016-04" db="EMBL/GenBank/DDBJ databases">
        <title>Complete genome sequence of natural rubber-degrading, novel Gram-negative bacterium, Rhizobacter gummiphilus strain NS21.</title>
        <authorList>
            <person name="Tabata M."/>
            <person name="Kasai D."/>
            <person name="Fukuda M."/>
        </authorList>
    </citation>
    <scope>NUCLEOTIDE SEQUENCE [LARGE SCALE GENOMIC DNA]</scope>
    <source>
        <strain evidence="1 2">NS21</strain>
    </source>
</reference>
<organism evidence="1 2">
    <name type="scientific">Piscinibacter gummiphilus</name>
    <dbReference type="NCBI Taxonomy" id="946333"/>
    <lineage>
        <taxon>Bacteria</taxon>
        <taxon>Pseudomonadati</taxon>
        <taxon>Pseudomonadota</taxon>
        <taxon>Betaproteobacteria</taxon>
        <taxon>Burkholderiales</taxon>
        <taxon>Sphaerotilaceae</taxon>
        <taxon>Piscinibacter</taxon>
    </lineage>
</organism>
<evidence type="ECO:0000313" key="1">
    <source>
        <dbReference type="EMBL" id="ARN20823.1"/>
    </source>
</evidence>
<evidence type="ECO:0000313" key="2">
    <source>
        <dbReference type="Proteomes" id="UP000193427"/>
    </source>
</evidence>
<name>A0A1W6L9B0_9BURK</name>
<keyword evidence="2" id="KW-1185">Reference proteome</keyword>
<sequence>MSNESDAFDPTASEMEALRRLEQGVVQIDTGLLASPSERLVDLGFVATTAEGEPALTARGLALVRHH</sequence>
<dbReference type="Proteomes" id="UP000193427">
    <property type="component" value="Chromosome"/>
</dbReference>
<dbReference type="RefSeq" id="WP_085751104.1">
    <property type="nucleotide sequence ID" value="NZ_BSPR01000007.1"/>
</dbReference>
<gene>
    <name evidence="1" type="ORF">A4W93_13470</name>
</gene>
<accession>A0A1W6L9B0</accession>
<dbReference type="OrthoDB" id="8795458at2"/>